<sequence>MELINPSCLSFAGDFNTQMKEVINYIKISDEECKNRKKVMYDLNSVLASICEGSQMEEFGSSLTGLALKNSDIDCFVNIPRDVSEDAVQLVLRTQKALLKNEKFVNINVFTKTKIPKVNFKHRKTKICCDVTFSGRGALKNSLLLQYLISSDERIRPLMFIVKYWAKIKKITGRRLMSNYCLILLVVFFLQKERILPTIECLQLNVEMVETDYWNTEFARVVNLNDNQKSVYNLLGDFFRFYSTLDFENNIISLYTGDLIRRKCFTNVQDISSVYEIYWVNVMEHNLPGLVLDSSFCIQDPFNHARNAGVTVKRQTAELIVQLMKNAASIYEHESDDYFLPNLLNPYGNKSSGEARQRQHTGDKNNL</sequence>
<comment type="cofactor">
    <cofactor evidence="1">
        <name>Mn(2+)</name>
        <dbReference type="ChEBI" id="CHEBI:29035"/>
    </cofactor>
</comment>
<evidence type="ECO:0000259" key="7">
    <source>
        <dbReference type="Pfam" id="PF22600"/>
    </source>
</evidence>
<evidence type="ECO:0000256" key="4">
    <source>
        <dbReference type="ARBA" id="ARBA00022723"/>
    </source>
</evidence>
<comment type="cofactor">
    <cofactor evidence="2">
        <name>Mg(2+)</name>
        <dbReference type="ChEBI" id="CHEBI:18420"/>
    </cofactor>
</comment>
<dbReference type="Proteomes" id="UP000663880">
    <property type="component" value="Unassembled WGS sequence"/>
</dbReference>
<keyword evidence="5" id="KW-0460">Magnesium</keyword>
<dbReference type="SUPFAM" id="SSF81301">
    <property type="entry name" value="Nucleotidyltransferase"/>
    <property type="match status" value="1"/>
</dbReference>
<evidence type="ECO:0000256" key="3">
    <source>
        <dbReference type="ARBA" id="ARBA00022679"/>
    </source>
</evidence>
<feature type="domain" description="PAP-associated" evidence="6">
    <location>
        <begin position="234"/>
        <end position="304"/>
    </location>
</feature>
<evidence type="ECO:0000256" key="1">
    <source>
        <dbReference type="ARBA" id="ARBA00001936"/>
    </source>
</evidence>
<evidence type="ECO:0000256" key="5">
    <source>
        <dbReference type="ARBA" id="ARBA00022842"/>
    </source>
</evidence>
<evidence type="ECO:0000256" key="2">
    <source>
        <dbReference type="ARBA" id="ARBA00001946"/>
    </source>
</evidence>
<dbReference type="PANTHER" id="PTHR12271:SF66">
    <property type="entry name" value="TERMINAL URIDYLYLTRANSFERASE TAILOR"/>
    <property type="match status" value="1"/>
</dbReference>
<dbReference type="GO" id="GO:1990817">
    <property type="term" value="F:poly(A) RNA polymerase activity"/>
    <property type="evidence" value="ECO:0007669"/>
    <property type="project" value="UniProtKB-ARBA"/>
</dbReference>
<evidence type="ECO:0000259" key="6">
    <source>
        <dbReference type="Pfam" id="PF03828"/>
    </source>
</evidence>
<dbReference type="OrthoDB" id="419694at2759"/>
<keyword evidence="3" id="KW-0808">Transferase</keyword>
<keyword evidence="9" id="KW-1185">Reference proteome</keyword>
<dbReference type="CDD" id="cd05402">
    <property type="entry name" value="NT_PAP_TUTase"/>
    <property type="match status" value="1"/>
</dbReference>
<reference evidence="8" key="1">
    <citation type="submission" date="2021-02" db="EMBL/GenBank/DDBJ databases">
        <authorList>
            <person name="Steward A R."/>
        </authorList>
    </citation>
    <scope>NUCLEOTIDE SEQUENCE</scope>
</reference>
<dbReference type="Pfam" id="PF22600">
    <property type="entry name" value="MTPAP-like_central"/>
    <property type="match status" value="1"/>
</dbReference>
<gene>
    <name evidence="8" type="ORF">PMACD_LOCUS5392</name>
</gene>
<evidence type="ECO:0008006" key="10">
    <source>
        <dbReference type="Google" id="ProtNLM"/>
    </source>
</evidence>
<keyword evidence="4" id="KW-0479">Metal-binding</keyword>
<protein>
    <recommendedName>
        <fullName evidence="10">PAP-associated domain-containing protein</fullName>
    </recommendedName>
</protein>
<dbReference type="SUPFAM" id="SSF81631">
    <property type="entry name" value="PAP/OAS1 substrate-binding domain"/>
    <property type="match status" value="1"/>
</dbReference>
<dbReference type="GO" id="GO:0046872">
    <property type="term" value="F:metal ion binding"/>
    <property type="evidence" value="ECO:0007669"/>
    <property type="project" value="UniProtKB-KW"/>
</dbReference>
<name>A0A821R4G6_9NEOP</name>
<dbReference type="Pfam" id="PF03828">
    <property type="entry name" value="PAP_assoc"/>
    <property type="match status" value="1"/>
</dbReference>
<dbReference type="EMBL" id="CAJOBZ010000010">
    <property type="protein sequence ID" value="CAF4831838.1"/>
    <property type="molecule type" value="Genomic_DNA"/>
</dbReference>
<dbReference type="Gene3D" id="1.10.1410.10">
    <property type="match status" value="1"/>
</dbReference>
<dbReference type="AlphaFoldDB" id="A0A821R4G6"/>
<dbReference type="PANTHER" id="PTHR12271">
    <property type="entry name" value="POLY A POLYMERASE CID PAP -RELATED"/>
    <property type="match status" value="1"/>
</dbReference>
<comment type="caution">
    <text evidence="8">The sequence shown here is derived from an EMBL/GenBank/DDBJ whole genome shotgun (WGS) entry which is preliminary data.</text>
</comment>
<dbReference type="InterPro" id="IPR002058">
    <property type="entry name" value="PAP_assoc"/>
</dbReference>
<dbReference type="GO" id="GO:0031123">
    <property type="term" value="P:RNA 3'-end processing"/>
    <property type="evidence" value="ECO:0007669"/>
    <property type="project" value="TreeGrafter"/>
</dbReference>
<dbReference type="GO" id="GO:0050265">
    <property type="term" value="F:RNA uridylyltransferase activity"/>
    <property type="evidence" value="ECO:0007669"/>
    <property type="project" value="TreeGrafter"/>
</dbReference>
<accession>A0A821R4G6</accession>
<organism evidence="8 9">
    <name type="scientific">Pieris macdunnoughi</name>
    <dbReference type="NCBI Taxonomy" id="345717"/>
    <lineage>
        <taxon>Eukaryota</taxon>
        <taxon>Metazoa</taxon>
        <taxon>Ecdysozoa</taxon>
        <taxon>Arthropoda</taxon>
        <taxon>Hexapoda</taxon>
        <taxon>Insecta</taxon>
        <taxon>Pterygota</taxon>
        <taxon>Neoptera</taxon>
        <taxon>Endopterygota</taxon>
        <taxon>Lepidoptera</taxon>
        <taxon>Glossata</taxon>
        <taxon>Ditrysia</taxon>
        <taxon>Papilionoidea</taxon>
        <taxon>Pieridae</taxon>
        <taxon>Pierinae</taxon>
        <taxon>Pieris</taxon>
    </lineage>
</organism>
<dbReference type="Gene3D" id="3.30.460.10">
    <property type="entry name" value="Beta Polymerase, domain 2"/>
    <property type="match status" value="1"/>
</dbReference>
<dbReference type="InterPro" id="IPR054708">
    <property type="entry name" value="MTPAP-like_central"/>
</dbReference>
<dbReference type="InterPro" id="IPR043519">
    <property type="entry name" value="NT_sf"/>
</dbReference>
<evidence type="ECO:0000313" key="8">
    <source>
        <dbReference type="EMBL" id="CAF4831838.1"/>
    </source>
</evidence>
<evidence type="ECO:0000313" key="9">
    <source>
        <dbReference type="Proteomes" id="UP000663880"/>
    </source>
</evidence>
<proteinExistence type="predicted"/>
<feature type="domain" description="Poly(A) RNA polymerase mitochondrial-like central palm" evidence="7">
    <location>
        <begin position="15"/>
        <end position="147"/>
    </location>
</feature>